<evidence type="ECO:0000313" key="7">
    <source>
        <dbReference type="EMBL" id="QIN80692.1"/>
    </source>
</evidence>
<dbReference type="InterPro" id="IPR022301">
    <property type="entry name" value="Integral_membrane_YjbE"/>
</dbReference>
<organism evidence="7 8">
    <name type="scientific">Rubrobacter marinus</name>
    <dbReference type="NCBI Taxonomy" id="2653852"/>
    <lineage>
        <taxon>Bacteria</taxon>
        <taxon>Bacillati</taxon>
        <taxon>Actinomycetota</taxon>
        <taxon>Rubrobacteria</taxon>
        <taxon>Rubrobacterales</taxon>
        <taxon>Rubrobacteraceae</taxon>
        <taxon>Rubrobacter</taxon>
    </lineage>
</organism>
<proteinExistence type="inferred from homology"/>
<dbReference type="GO" id="GO:0016020">
    <property type="term" value="C:membrane"/>
    <property type="evidence" value="ECO:0007669"/>
    <property type="project" value="UniProtKB-SubCell"/>
</dbReference>
<dbReference type="KEGG" id="rmar:GBA65_06210"/>
<feature type="transmembrane region" description="Helical" evidence="6">
    <location>
        <begin position="6"/>
        <end position="27"/>
    </location>
</feature>
<evidence type="ECO:0000256" key="2">
    <source>
        <dbReference type="ARBA" id="ARBA00007511"/>
    </source>
</evidence>
<evidence type="ECO:0000256" key="6">
    <source>
        <dbReference type="SAM" id="Phobius"/>
    </source>
</evidence>
<dbReference type="EMBL" id="CP045121">
    <property type="protein sequence ID" value="QIN80692.1"/>
    <property type="molecule type" value="Genomic_DNA"/>
</dbReference>
<dbReference type="Proteomes" id="UP000502706">
    <property type="component" value="Chromosome"/>
</dbReference>
<feature type="transmembrane region" description="Helical" evidence="6">
    <location>
        <begin position="191"/>
        <end position="212"/>
    </location>
</feature>
<comment type="subcellular location">
    <subcellularLocation>
        <location evidence="1">Membrane</location>
        <topology evidence="1">Multi-pass membrane protein</topology>
    </subcellularLocation>
</comment>
<protein>
    <submittedName>
        <fullName evidence="7">YjbE family putative metal transport protein</fullName>
    </submittedName>
</protein>
<keyword evidence="8" id="KW-1185">Reference proteome</keyword>
<evidence type="ECO:0000256" key="1">
    <source>
        <dbReference type="ARBA" id="ARBA00004141"/>
    </source>
</evidence>
<keyword evidence="4 6" id="KW-1133">Transmembrane helix</keyword>
<dbReference type="InterPro" id="IPR005496">
    <property type="entry name" value="Integral_membrane_TerC"/>
</dbReference>
<keyword evidence="3 6" id="KW-0812">Transmembrane</keyword>
<accession>A0A6G8Q2J3</accession>
<keyword evidence="5 6" id="KW-0472">Membrane</keyword>
<evidence type="ECO:0000256" key="5">
    <source>
        <dbReference type="ARBA" id="ARBA00023136"/>
    </source>
</evidence>
<feature type="transmembrane region" description="Helical" evidence="6">
    <location>
        <begin position="65"/>
        <end position="82"/>
    </location>
</feature>
<evidence type="ECO:0000313" key="8">
    <source>
        <dbReference type="Proteomes" id="UP000502706"/>
    </source>
</evidence>
<feature type="transmembrane region" description="Helical" evidence="6">
    <location>
        <begin position="39"/>
        <end position="59"/>
    </location>
</feature>
<evidence type="ECO:0000256" key="3">
    <source>
        <dbReference type="ARBA" id="ARBA00022692"/>
    </source>
</evidence>
<evidence type="ECO:0000256" key="4">
    <source>
        <dbReference type="ARBA" id="ARBA00022989"/>
    </source>
</evidence>
<feature type="transmembrane region" description="Helical" evidence="6">
    <location>
        <begin position="94"/>
        <end position="111"/>
    </location>
</feature>
<feature type="transmembrane region" description="Helical" evidence="6">
    <location>
        <begin position="117"/>
        <end position="143"/>
    </location>
</feature>
<comment type="similarity">
    <text evidence="2">Belongs to the TerC family.</text>
</comment>
<feature type="transmembrane region" description="Helical" evidence="6">
    <location>
        <begin position="155"/>
        <end position="171"/>
    </location>
</feature>
<dbReference type="PANTHER" id="PTHR30238">
    <property type="entry name" value="MEMBRANE BOUND PREDICTED REDOX MODULATOR"/>
    <property type="match status" value="1"/>
</dbReference>
<gene>
    <name evidence="7" type="ORF">GBA65_06210</name>
</gene>
<dbReference type="PANTHER" id="PTHR30238:SF4">
    <property type="entry name" value="SLL1022 PROTEIN"/>
    <property type="match status" value="1"/>
</dbReference>
<dbReference type="NCBIfam" id="TIGR03717">
    <property type="entry name" value="R_switched_YjbE"/>
    <property type="match status" value="1"/>
</dbReference>
<name>A0A6G8Q2J3_9ACTN</name>
<sequence>MLGRFLGVLLIDLILSGDNAVVIALAVRSLPEDVRRRAILLGVAGAVGLRLLFVFIVSYLISLPYLQLVGGLALLWVAWRLVQHDDEEQEVKEGSGLWSAVGIIMVADVVMSLDNVIALVGVSGGSVTLVGIGIALTIPLIIFGASILSYIMNRFPILVYLGAGLLVYVAVELMFDDRSSIGQAISHATEGFHVIIALAAALIFTAIAYLYTRSQATPEVRRTPGK</sequence>
<dbReference type="AlphaFoldDB" id="A0A6G8Q2J3"/>
<reference evidence="7 8" key="1">
    <citation type="submission" date="2019-10" db="EMBL/GenBank/DDBJ databases">
        <title>Rubrobacter sp nov SCSIO 52915 isolated from a deep-sea sediment in the South China Sea.</title>
        <authorList>
            <person name="Chen R.W."/>
        </authorList>
    </citation>
    <scope>NUCLEOTIDE SEQUENCE [LARGE SCALE GENOMIC DNA]</scope>
    <source>
        <strain evidence="7 8">SCSIO 52915</strain>
    </source>
</reference>
<dbReference type="Pfam" id="PF03741">
    <property type="entry name" value="TerC"/>
    <property type="match status" value="1"/>
</dbReference>